<organism evidence="1 2">
    <name type="scientific">Synchytrium endobioticum</name>
    <dbReference type="NCBI Taxonomy" id="286115"/>
    <lineage>
        <taxon>Eukaryota</taxon>
        <taxon>Fungi</taxon>
        <taxon>Fungi incertae sedis</taxon>
        <taxon>Chytridiomycota</taxon>
        <taxon>Chytridiomycota incertae sedis</taxon>
        <taxon>Chytridiomycetes</taxon>
        <taxon>Synchytriales</taxon>
        <taxon>Synchytriaceae</taxon>
        <taxon>Synchytrium</taxon>
    </lineage>
</organism>
<comment type="caution">
    <text evidence="1">The sequence shown here is derived from an EMBL/GenBank/DDBJ whole genome shotgun (WGS) entry which is preliminary data.</text>
</comment>
<sequence>MSATFHMHTNVITDEFYPGRDGIVDRATNQVDSFSISKLAVETTPLESVVRGARDYSSALYLGKAVHYKEISKSPKQGHTRHELPLWTLKP</sequence>
<proteinExistence type="predicted"/>
<accession>A0A507CLT6</accession>
<dbReference type="EMBL" id="QEAN01000359">
    <property type="protein sequence ID" value="TPX39213.1"/>
    <property type="molecule type" value="Genomic_DNA"/>
</dbReference>
<protein>
    <submittedName>
        <fullName evidence="1">Uncharacterized protein</fullName>
    </submittedName>
</protein>
<dbReference type="Proteomes" id="UP000317494">
    <property type="component" value="Unassembled WGS sequence"/>
</dbReference>
<gene>
    <name evidence="1" type="ORF">SeMB42_g06407</name>
</gene>
<evidence type="ECO:0000313" key="2">
    <source>
        <dbReference type="Proteomes" id="UP000317494"/>
    </source>
</evidence>
<dbReference type="VEuPathDB" id="FungiDB:SeMB42_g06407"/>
<reference evidence="1 2" key="1">
    <citation type="journal article" date="2019" name="Sci. Rep.">
        <title>Comparative genomics of chytrid fungi reveal insights into the obligate biotrophic and pathogenic lifestyle of Synchytrium endobioticum.</title>
        <authorList>
            <person name="van de Vossenberg B.T.L.H."/>
            <person name="Warris S."/>
            <person name="Nguyen H.D.T."/>
            <person name="van Gent-Pelzer M.P.E."/>
            <person name="Joly D.L."/>
            <person name="van de Geest H.C."/>
            <person name="Bonants P.J.M."/>
            <person name="Smith D.S."/>
            <person name="Levesque C.A."/>
            <person name="van der Lee T.A.J."/>
        </authorList>
    </citation>
    <scope>NUCLEOTIDE SEQUENCE [LARGE SCALE GENOMIC DNA]</scope>
    <source>
        <strain evidence="1 2">MB42</strain>
    </source>
</reference>
<dbReference type="AlphaFoldDB" id="A0A507CLT6"/>
<name>A0A507CLT6_9FUNG</name>
<keyword evidence="2" id="KW-1185">Reference proteome</keyword>
<evidence type="ECO:0000313" key="1">
    <source>
        <dbReference type="EMBL" id="TPX39213.1"/>
    </source>
</evidence>